<gene>
    <name evidence="2" type="ORF">BU14_0023s0069</name>
</gene>
<dbReference type="EMBL" id="KV918764">
    <property type="protein sequence ID" value="OSX81265.1"/>
    <property type="molecule type" value="Genomic_DNA"/>
</dbReference>
<keyword evidence="3" id="KW-1185">Reference proteome</keyword>
<feature type="region of interest" description="Disordered" evidence="1">
    <location>
        <begin position="1"/>
        <end position="118"/>
    </location>
</feature>
<proteinExistence type="predicted"/>
<evidence type="ECO:0000313" key="3">
    <source>
        <dbReference type="Proteomes" id="UP000218209"/>
    </source>
</evidence>
<dbReference type="Proteomes" id="UP000218209">
    <property type="component" value="Unassembled WGS sequence"/>
</dbReference>
<organism evidence="2 3">
    <name type="scientific">Porphyra umbilicalis</name>
    <name type="common">Purple laver</name>
    <name type="synonym">Red alga</name>
    <dbReference type="NCBI Taxonomy" id="2786"/>
    <lineage>
        <taxon>Eukaryota</taxon>
        <taxon>Rhodophyta</taxon>
        <taxon>Bangiophyceae</taxon>
        <taxon>Bangiales</taxon>
        <taxon>Bangiaceae</taxon>
        <taxon>Porphyra</taxon>
    </lineage>
</organism>
<sequence>MRPRGVACLRSPCTALLPAADERSPPRPGPPGGSSGAAAAARGATDPRRPSNHSGRAANQEPLERFTARASERRPHDGGGRPRNGRTRARRGAGFPSTRFLGAPAPTRRGGRGAPVLEPAPVDVRRRRDALLPASGRPGGRRGWATNTASVGVWRTPAALWRVPGAQLPGYNGGRLPDTRWRPTRQQNWVSLHNGSWASLCLCRPRSAHFSARQRLCPLGVWTTTEAATIIGGGSTPPASGFPYDPRGNVAVSNMDHFCPFLGSEKATSIRARVARVHWKACEFLYKRHARSNTFCACLLTLFCSSIALSSVT</sequence>
<feature type="compositionally biased region" description="Basic and acidic residues" evidence="1">
    <location>
        <begin position="62"/>
        <end position="80"/>
    </location>
</feature>
<evidence type="ECO:0000313" key="2">
    <source>
        <dbReference type="EMBL" id="OSX81265.1"/>
    </source>
</evidence>
<accession>A0A1X6PKE1</accession>
<dbReference type="AlphaFoldDB" id="A0A1X6PKE1"/>
<protein>
    <submittedName>
        <fullName evidence="2">Uncharacterized protein</fullName>
    </submittedName>
</protein>
<name>A0A1X6PKE1_PORUM</name>
<reference evidence="2 3" key="1">
    <citation type="submission" date="2017-03" db="EMBL/GenBank/DDBJ databases">
        <title>WGS assembly of Porphyra umbilicalis.</title>
        <authorList>
            <person name="Brawley S.H."/>
            <person name="Blouin N.A."/>
            <person name="Ficko-Blean E."/>
            <person name="Wheeler G.L."/>
            <person name="Lohr M."/>
            <person name="Goodson H.V."/>
            <person name="Jenkins J.W."/>
            <person name="Blaby-Haas C.E."/>
            <person name="Helliwell K.E."/>
            <person name="Chan C."/>
            <person name="Marriage T."/>
            <person name="Bhattacharya D."/>
            <person name="Klein A.S."/>
            <person name="Badis Y."/>
            <person name="Brodie J."/>
            <person name="Cao Y."/>
            <person name="Collen J."/>
            <person name="Dittami S.M."/>
            <person name="Gachon C.M."/>
            <person name="Green B.R."/>
            <person name="Karpowicz S."/>
            <person name="Kim J.W."/>
            <person name="Kudahl U."/>
            <person name="Lin S."/>
            <person name="Michel G."/>
            <person name="Mittag M."/>
            <person name="Olson B.J."/>
            <person name="Pangilinan J."/>
            <person name="Peng Y."/>
            <person name="Qiu H."/>
            <person name="Shu S."/>
            <person name="Singer J.T."/>
            <person name="Smith A.G."/>
            <person name="Sprecher B.N."/>
            <person name="Wagner V."/>
            <person name="Wang W."/>
            <person name="Wang Z.-Y."/>
            <person name="Yan J."/>
            <person name="Yarish C."/>
            <person name="Zoeuner-Riek S."/>
            <person name="Zhuang Y."/>
            <person name="Zou Y."/>
            <person name="Lindquist E.A."/>
            <person name="Grimwood J."/>
            <person name="Barry K."/>
            <person name="Rokhsar D.S."/>
            <person name="Schmutz J."/>
            <person name="Stiller J.W."/>
            <person name="Grossman A.R."/>
            <person name="Prochnik S.E."/>
        </authorList>
    </citation>
    <scope>NUCLEOTIDE SEQUENCE [LARGE SCALE GENOMIC DNA]</scope>
    <source>
        <strain evidence="2">4086291</strain>
    </source>
</reference>
<evidence type="ECO:0000256" key="1">
    <source>
        <dbReference type="SAM" id="MobiDB-lite"/>
    </source>
</evidence>